<dbReference type="AlphaFoldDB" id="A0A4Y2MD66"/>
<reference evidence="1 2" key="1">
    <citation type="journal article" date="2019" name="Sci. Rep.">
        <title>Orb-weaving spider Araneus ventricosus genome elucidates the spidroin gene catalogue.</title>
        <authorList>
            <person name="Kono N."/>
            <person name="Nakamura H."/>
            <person name="Ohtoshi R."/>
            <person name="Moran D.A.P."/>
            <person name="Shinohara A."/>
            <person name="Yoshida Y."/>
            <person name="Fujiwara M."/>
            <person name="Mori M."/>
            <person name="Tomita M."/>
            <person name="Arakawa K."/>
        </authorList>
    </citation>
    <scope>NUCLEOTIDE SEQUENCE [LARGE SCALE GENOMIC DNA]</scope>
</reference>
<proteinExistence type="predicted"/>
<dbReference type="EMBL" id="BGPR01007134">
    <property type="protein sequence ID" value="GBN24533.1"/>
    <property type="molecule type" value="Genomic_DNA"/>
</dbReference>
<evidence type="ECO:0000313" key="2">
    <source>
        <dbReference type="Proteomes" id="UP000499080"/>
    </source>
</evidence>
<sequence>MKTLSQVSIWNPDQVPKLCCMRLAPDFPLELLQQFLDFANNIQEDGTITHHAGTFASDGFTMAQCLFPFPEIEGTRVSSDSDVKTAAENQFLTSRVKQVGPEFR</sequence>
<dbReference type="Proteomes" id="UP000499080">
    <property type="component" value="Unassembled WGS sequence"/>
</dbReference>
<comment type="caution">
    <text evidence="1">The sequence shown here is derived from an EMBL/GenBank/DDBJ whole genome shotgun (WGS) entry which is preliminary data.</text>
</comment>
<accession>A0A4Y2MD66</accession>
<organism evidence="1 2">
    <name type="scientific">Araneus ventricosus</name>
    <name type="common">Orbweaver spider</name>
    <name type="synonym">Epeira ventricosa</name>
    <dbReference type="NCBI Taxonomy" id="182803"/>
    <lineage>
        <taxon>Eukaryota</taxon>
        <taxon>Metazoa</taxon>
        <taxon>Ecdysozoa</taxon>
        <taxon>Arthropoda</taxon>
        <taxon>Chelicerata</taxon>
        <taxon>Arachnida</taxon>
        <taxon>Araneae</taxon>
        <taxon>Araneomorphae</taxon>
        <taxon>Entelegynae</taxon>
        <taxon>Araneoidea</taxon>
        <taxon>Araneidae</taxon>
        <taxon>Araneus</taxon>
    </lineage>
</organism>
<gene>
    <name evidence="1" type="ORF">AVEN_249212_1</name>
</gene>
<name>A0A4Y2MD66_ARAVE</name>
<keyword evidence="2" id="KW-1185">Reference proteome</keyword>
<protein>
    <submittedName>
        <fullName evidence="1">Uncharacterized protein</fullName>
    </submittedName>
</protein>
<evidence type="ECO:0000313" key="1">
    <source>
        <dbReference type="EMBL" id="GBN24533.1"/>
    </source>
</evidence>